<evidence type="ECO:0000256" key="1">
    <source>
        <dbReference type="ARBA" id="ARBA00022723"/>
    </source>
</evidence>
<dbReference type="AlphaFoldDB" id="A0A6A4VSW2"/>
<dbReference type="InterPro" id="IPR052224">
    <property type="entry name" value="THAP_domain_protein"/>
</dbReference>
<accession>A0A6A4VSW2</accession>
<keyword evidence="6" id="KW-0175">Coiled coil</keyword>
<evidence type="ECO:0000259" key="8">
    <source>
        <dbReference type="PROSITE" id="PS50950"/>
    </source>
</evidence>
<evidence type="ECO:0000256" key="5">
    <source>
        <dbReference type="PROSITE-ProRule" id="PRU00309"/>
    </source>
</evidence>
<dbReference type="Proteomes" id="UP000440578">
    <property type="component" value="Unassembled WGS sequence"/>
</dbReference>
<dbReference type="InterPro" id="IPR048365">
    <property type="entry name" value="TNP-like_RNaseH_N"/>
</dbReference>
<gene>
    <name evidence="9" type="primary">T_156</name>
    <name evidence="9" type="ORF">FJT64_005299</name>
</gene>
<dbReference type="GO" id="GO:0003677">
    <property type="term" value="F:DNA binding"/>
    <property type="evidence" value="ECO:0007669"/>
    <property type="project" value="UniProtKB-UniRule"/>
</dbReference>
<keyword evidence="2 5" id="KW-0863">Zinc-finger</keyword>
<dbReference type="InterPro" id="IPR048366">
    <property type="entry name" value="TNP-like_GBD"/>
</dbReference>
<evidence type="ECO:0000256" key="3">
    <source>
        <dbReference type="ARBA" id="ARBA00022833"/>
    </source>
</evidence>
<reference evidence="9 10" key="1">
    <citation type="submission" date="2019-07" db="EMBL/GenBank/DDBJ databases">
        <title>Draft genome assembly of a fouling barnacle, Amphibalanus amphitrite (Darwin, 1854): The first reference genome for Thecostraca.</title>
        <authorList>
            <person name="Kim W."/>
        </authorList>
    </citation>
    <scope>NUCLEOTIDE SEQUENCE [LARGE SCALE GENOMIC DNA]</scope>
    <source>
        <strain evidence="9">SNU_AA5</strain>
        <tissue evidence="9">Soma without cirri and trophi</tissue>
    </source>
</reference>
<dbReference type="EMBL" id="VIIS01001503">
    <property type="protein sequence ID" value="KAF0297225.1"/>
    <property type="molecule type" value="Genomic_DNA"/>
</dbReference>
<keyword evidence="10" id="KW-1185">Reference proteome</keyword>
<dbReference type="Gene3D" id="6.20.210.20">
    <property type="entry name" value="THAP domain"/>
    <property type="match status" value="1"/>
</dbReference>
<feature type="coiled-coil region" evidence="6">
    <location>
        <begin position="435"/>
        <end position="469"/>
    </location>
</feature>
<evidence type="ECO:0000256" key="7">
    <source>
        <dbReference type="SAM" id="MobiDB-lite"/>
    </source>
</evidence>
<evidence type="ECO:0000256" key="2">
    <source>
        <dbReference type="ARBA" id="ARBA00022771"/>
    </source>
</evidence>
<name>A0A6A4VSW2_AMPAM</name>
<dbReference type="Pfam" id="PF05485">
    <property type="entry name" value="THAP"/>
    <property type="match status" value="1"/>
</dbReference>
<feature type="region of interest" description="Disordered" evidence="7">
    <location>
        <begin position="917"/>
        <end position="954"/>
    </location>
</feature>
<dbReference type="SMART" id="SM00692">
    <property type="entry name" value="DM3"/>
    <property type="match status" value="1"/>
</dbReference>
<keyword evidence="3" id="KW-0862">Zinc</keyword>
<dbReference type="PANTHER" id="PTHR46927:SF3">
    <property type="entry name" value="THAP-TYPE DOMAIN-CONTAINING PROTEIN"/>
    <property type="match status" value="1"/>
</dbReference>
<dbReference type="PANTHER" id="PTHR46927">
    <property type="entry name" value="AGAP005574-PA"/>
    <property type="match status" value="1"/>
</dbReference>
<protein>
    <submittedName>
        <fullName evidence="9">Transposable element P transposase</fullName>
    </submittedName>
</protein>
<evidence type="ECO:0000313" key="9">
    <source>
        <dbReference type="EMBL" id="KAF0297225.1"/>
    </source>
</evidence>
<evidence type="ECO:0000313" key="10">
    <source>
        <dbReference type="Proteomes" id="UP000440578"/>
    </source>
</evidence>
<feature type="compositionally biased region" description="Polar residues" evidence="7">
    <location>
        <begin position="927"/>
        <end position="936"/>
    </location>
</feature>
<dbReference type="PROSITE" id="PS50950">
    <property type="entry name" value="ZF_THAP"/>
    <property type="match status" value="1"/>
</dbReference>
<feature type="domain" description="THAP-type" evidence="8">
    <location>
        <begin position="1"/>
        <end position="89"/>
    </location>
</feature>
<evidence type="ECO:0000256" key="4">
    <source>
        <dbReference type="ARBA" id="ARBA00023125"/>
    </source>
</evidence>
<dbReference type="Pfam" id="PF21787">
    <property type="entry name" value="TNP-like_RNaseH_N"/>
    <property type="match status" value="1"/>
</dbReference>
<organism evidence="9 10">
    <name type="scientific">Amphibalanus amphitrite</name>
    <name type="common">Striped barnacle</name>
    <name type="synonym">Balanus amphitrite</name>
    <dbReference type="NCBI Taxonomy" id="1232801"/>
    <lineage>
        <taxon>Eukaryota</taxon>
        <taxon>Metazoa</taxon>
        <taxon>Ecdysozoa</taxon>
        <taxon>Arthropoda</taxon>
        <taxon>Crustacea</taxon>
        <taxon>Multicrustacea</taxon>
        <taxon>Cirripedia</taxon>
        <taxon>Thoracica</taxon>
        <taxon>Thoracicalcarea</taxon>
        <taxon>Balanomorpha</taxon>
        <taxon>Balanoidea</taxon>
        <taxon>Balanidae</taxon>
        <taxon>Amphibalaninae</taxon>
        <taxon>Amphibalanus</taxon>
    </lineage>
</organism>
<dbReference type="InterPro" id="IPR038441">
    <property type="entry name" value="THAP_Znf_sf"/>
</dbReference>
<keyword evidence="1" id="KW-0479">Metal-binding</keyword>
<keyword evidence="4 5" id="KW-0238">DNA-binding</keyword>
<dbReference type="SUPFAM" id="SSF57716">
    <property type="entry name" value="Glucocorticoid receptor-like (DNA-binding domain)"/>
    <property type="match status" value="1"/>
</dbReference>
<comment type="caution">
    <text evidence="9">The sequence shown here is derived from an EMBL/GenBank/DDBJ whole genome shotgun (WGS) entry which is preliminary data.</text>
</comment>
<dbReference type="InterPro" id="IPR006612">
    <property type="entry name" value="THAP_Znf"/>
</dbReference>
<sequence length="1140" mass="118458">MPKICAIGLCPNLQGKKSEISFHKFPKDKRLKSLWKQKCSRKDSYLNPDTAVVCSEHFNPEDFQNSFRAQFMPGKFNKVLKKDAVPSLKLPANYSQPPILKPAPRGGDGGTALACAEGDGGTALTCPEEDGGTALACAEGDGGTSLACPEEDGGTALTCPEEDGGTALACAEGDGGTALTCPEEDGGTALACAEGDGGTALACPEEDGGTALACAEGDGGTTLACAEGDGGTALACPEEDGGTALACAEEDGGTALACPEGDGGTTLACAEGDGGTALACPEGDGSTALACPERDGGTALACAEGDGGTALACPEGDGGTALACPEGDGGTALACPEGDGGTALACPEGDGGTTPACAGGDDGCSSARSGGAGGNDPACSRGRRVRGSGTPSARFGSVRQAGGGVSDHLYFLRAENGTAQSAGWRRPSDKLAALKSKTKTKLSKYRTKCRNLRRENDRLRAELERTRALQAHSCLSSAQQRALVTGKRVTWSEQDVGMALGLRVLSRRAYLYVKDVMKVPLPAFSTLSDWMRHFQMTPGVIEAAMRVLEYSACDFSDADRLCVVSFDEIGLDSRISYDQAHDQIISASKMQVVMVRGLAASWKQPVYYGFDEAMTADTLLSIIARLESIGLKVIAAVSDMAQPNQRVWADLGVTSAFSPAPHQTCFANPADPNRRVWVFSDTPHLMKLLRHHVLDSGMRLEDGTVLNAAVFNAVLQLQATSEMKACHKLTPLHVTARGQTSQRVYLATQLFSARVAAFVRLFLPQFAAEAAAIEKMDRLFDVLNSSSAFDAKVERRGFGATPEAEAVQRQALAEGAELIRGAVKPDSTQYLTGRALHRCAPSACPTTLSSGSGAAVVPPASGAAVVPPGSGAAVVPPASGAAVVPPASGAAVVPPASGAAVVPPASSAAVVPPASGAAVANPATRPDTASTATIPATRQAVGPDNTRDADEEAAEEEEELLTATFSEAVGRGPPPPIVLDEDERDEVELGSVGEELRSQAEEAFSFVAGYVASKCRSVDATLGLPTDSGDAGAQCASVPASWIRALSRGSLTVPSEQWLQDCRELEVAFCAAMGRRYYPHSGVKRHLLEQLKMKGVGRADVVLKKFVSTRMWIRIRLLNENRAAEVARRRALKQLRQHAQ</sequence>
<dbReference type="OrthoDB" id="6757204at2759"/>
<proteinExistence type="predicted"/>
<evidence type="ECO:0000256" key="6">
    <source>
        <dbReference type="SAM" id="Coils"/>
    </source>
</evidence>
<feature type="region of interest" description="Disordered" evidence="7">
    <location>
        <begin position="368"/>
        <end position="400"/>
    </location>
</feature>
<dbReference type="GO" id="GO:0008270">
    <property type="term" value="F:zinc ion binding"/>
    <property type="evidence" value="ECO:0007669"/>
    <property type="project" value="UniProtKB-KW"/>
</dbReference>
<dbReference type="Pfam" id="PF21788">
    <property type="entry name" value="TNP-like_GBD"/>
    <property type="match status" value="1"/>
</dbReference>
<dbReference type="SMART" id="SM00980">
    <property type="entry name" value="THAP"/>
    <property type="match status" value="1"/>
</dbReference>